<dbReference type="Proteomes" id="UP000683925">
    <property type="component" value="Unassembled WGS sequence"/>
</dbReference>
<name>A0A8S1YQ45_PAROT</name>
<proteinExistence type="predicted"/>
<keyword evidence="2" id="KW-1185">Reference proteome</keyword>
<accession>A0A8S1YQ45</accession>
<sequence length="125" mass="14375">MRPGFLMQQLKYKLQLSCLQSKTVIILLVSLGIIKELDLWQLKKLNQVPFGQNMLQSPKTNAINKQRAKCMTSNGGYCKQNLNLKEQIWIFLVRLMKTIQLVDLCMQLPGLIILIGLNENFQQIA</sequence>
<evidence type="ECO:0000313" key="1">
    <source>
        <dbReference type="EMBL" id="CAD8215177.1"/>
    </source>
</evidence>
<evidence type="ECO:0000313" key="2">
    <source>
        <dbReference type="Proteomes" id="UP000683925"/>
    </source>
</evidence>
<comment type="caution">
    <text evidence="1">The sequence shown here is derived from an EMBL/GenBank/DDBJ whole genome shotgun (WGS) entry which is preliminary data.</text>
</comment>
<reference evidence="1" key="1">
    <citation type="submission" date="2021-01" db="EMBL/GenBank/DDBJ databases">
        <authorList>
            <consortium name="Genoscope - CEA"/>
            <person name="William W."/>
        </authorList>
    </citation>
    <scope>NUCLEOTIDE SEQUENCE</scope>
</reference>
<dbReference type="EMBL" id="CAJJDP010000216">
    <property type="protein sequence ID" value="CAD8215177.1"/>
    <property type="molecule type" value="Genomic_DNA"/>
</dbReference>
<organism evidence="1 2">
    <name type="scientific">Paramecium octaurelia</name>
    <dbReference type="NCBI Taxonomy" id="43137"/>
    <lineage>
        <taxon>Eukaryota</taxon>
        <taxon>Sar</taxon>
        <taxon>Alveolata</taxon>
        <taxon>Ciliophora</taxon>
        <taxon>Intramacronucleata</taxon>
        <taxon>Oligohymenophorea</taxon>
        <taxon>Peniculida</taxon>
        <taxon>Parameciidae</taxon>
        <taxon>Paramecium</taxon>
    </lineage>
</organism>
<dbReference type="AlphaFoldDB" id="A0A8S1YQ45"/>
<protein>
    <submittedName>
        <fullName evidence="1">Uncharacterized protein</fullName>
    </submittedName>
</protein>
<gene>
    <name evidence="1" type="ORF">POCTA_138.1.T2120002</name>
</gene>